<dbReference type="GO" id="GO:0003700">
    <property type="term" value="F:DNA-binding transcription factor activity"/>
    <property type="evidence" value="ECO:0007669"/>
    <property type="project" value="TreeGrafter"/>
</dbReference>
<comment type="caution">
    <text evidence="4">The sequence shown here is derived from an EMBL/GenBank/DDBJ whole genome shotgun (WGS) entry which is preliminary data.</text>
</comment>
<dbReference type="InterPro" id="IPR001647">
    <property type="entry name" value="HTH_TetR"/>
</dbReference>
<protein>
    <submittedName>
        <fullName evidence="4">AcrR family transcriptional regulator</fullName>
    </submittedName>
</protein>
<dbReference type="RefSeq" id="WP_204518854.1">
    <property type="nucleotide sequence ID" value="NZ_BAABIN010000014.1"/>
</dbReference>
<dbReference type="EMBL" id="JAFBEB010000009">
    <property type="protein sequence ID" value="MBM7591116.1"/>
    <property type="molecule type" value="Genomic_DNA"/>
</dbReference>
<dbReference type="Pfam" id="PF00440">
    <property type="entry name" value="TetR_N"/>
    <property type="match status" value="1"/>
</dbReference>
<dbReference type="SUPFAM" id="SSF48498">
    <property type="entry name" value="Tetracyclin repressor-like, C-terminal domain"/>
    <property type="match status" value="1"/>
</dbReference>
<feature type="domain" description="HTH tetR-type" evidence="3">
    <location>
        <begin position="10"/>
        <end position="70"/>
    </location>
</feature>
<dbReference type="InterPro" id="IPR009057">
    <property type="entry name" value="Homeodomain-like_sf"/>
</dbReference>
<dbReference type="AlphaFoldDB" id="A0A938Y0I3"/>
<proteinExistence type="predicted"/>
<dbReference type="SUPFAM" id="SSF46689">
    <property type="entry name" value="Homeodomain-like"/>
    <property type="match status" value="1"/>
</dbReference>
<dbReference type="PRINTS" id="PR00455">
    <property type="entry name" value="HTHTETR"/>
</dbReference>
<dbReference type="Gene3D" id="1.10.357.10">
    <property type="entry name" value="Tetracycline Repressor, domain 2"/>
    <property type="match status" value="1"/>
</dbReference>
<gene>
    <name evidence="4" type="ORF">JOD01_002742</name>
</gene>
<sequence>MAPRKAVAQELTREAIIDAARGLFQEKGYQNLSMRQIAQTLQYSHGALYYHFKNKAELFYAIVKQDFSLLDDTLDQILSRQLEPSEKLRRVLLGFIEFGLTHRSHYEIMFLIRDKEIQEFVDDGPSHSYEKFAKAVQSLSKNRLGIQTIWSLFLALHGFVTHYCRNQQSYEEVRSMAEYHVEFLLKGLLHE</sequence>
<evidence type="ECO:0000259" key="3">
    <source>
        <dbReference type="PROSITE" id="PS50977"/>
    </source>
</evidence>
<evidence type="ECO:0000256" key="2">
    <source>
        <dbReference type="PROSITE-ProRule" id="PRU00335"/>
    </source>
</evidence>
<organism evidence="4 5">
    <name type="scientific">Brevibacillus fulvus</name>
    <dbReference type="NCBI Taxonomy" id="1125967"/>
    <lineage>
        <taxon>Bacteria</taxon>
        <taxon>Bacillati</taxon>
        <taxon>Bacillota</taxon>
        <taxon>Bacilli</taxon>
        <taxon>Bacillales</taxon>
        <taxon>Paenibacillaceae</taxon>
        <taxon>Brevibacillus</taxon>
    </lineage>
</organism>
<dbReference type="PANTHER" id="PTHR30055">
    <property type="entry name" value="HTH-TYPE TRANSCRIPTIONAL REGULATOR RUTR"/>
    <property type="match status" value="1"/>
</dbReference>
<evidence type="ECO:0000313" key="4">
    <source>
        <dbReference type="EMBL" id="MBM7591116.1"/>
    </source>
</evidence>
<evidence type="ECO:0000313" key="5">
    <source>
        <dbReference type="Proteomes" id="UP000717624"/>
    </source>
</evidence>
<dbReference type="PANTHER" id="PTHR30055:SF212">
    <property type="entry name" value="TETR-FAMILY FAMILY TRANSCRIPTIONAL REGULATOR"/>
    <property type="match status" value="1"/>
</dbReference>
<evidence type="ECO:0000256" key="1">
    <source>
        <dbReference type="ARBA" id="ARBA00023125"/>
    </source>
</evidence>
<keyword evidence="1 2" id="KW-0238">DNA-binding</keyword>
<dbReference type="PROSITE" id="PS50977">
    <property type="entry name" value="HTH_TETR_2"/>
    <property type="match status" value="1"/>
</dbReference>
<name>A0A938Y0I3_9BACL</name>
<keyword evidence="5" id="KW-1185">Reference proteome</keyword>
<dbReference type="Proteomes" id="UP000717624">
    <property type="component" value="Unassembled WGS sequence"/>
</dbReference>
<feature type="DNA-binding region" description="H-T-H motif" evidence="2">
    <location>
        <begin position="33"/>
        <end position="52"/>
    </location>
</feature>
<accession>A0A938Y0I3</accession>
<dbReference type="InterPro" id="IPR036271">
    <property type="entry name" value="Tet_transcr_reg_TetR-rel_C_sf"/>
</dbReference>
<reference evidence="4" key="1">
    <citation type="submission" date="2021-01" db="EMBL/GenBank/DDBJ databases">
        <title>Genomic Encyclopedia of Type Strains, Phase IV (KMG-IV): sequencing the most valuable type-strain genomes for metagenomic binning, comparative biology and taxonomic classification.</title>
        <authorList>
            <person name="Goeker M."/>
        </authorList>
    </citation>
    <scope>NUCLEOTIDE SEQUENCE</scope>
    <source>
        <strain evidence="4">DSM 25523</strain>
    </source>
</reference>
<dbReference type="GO" id="GO:0000976">
    <property type="term" value="F:transcription cis-regulatory region binding"/>
    <property type="evidence" value="ECO:0007669"/>
    <property type="project" value="TreeGrafter"/>
</dbReference>
<dbReference type="InterPro" id="IPR050109">
    <property type="entry name" value="HTH-type_TetR-like_transc_reg"/>
</dbReference>